<dbReference type="EMBL" id="VXRG01000103">
    <property type="protein sequence ID" value="MXY94206.1"/>
    <property type="molecule type" value="Genomic_DNA"/>
</dbReference>
<comment type="similarity">
    <text evidence="1">Belongs to the short-chain dehydrogenases/reductases (SDR) family.</text>
</comment>
<evidence type="ECO:0000256" key="1">
    <source>
        <dbReference type="ARBA" id="ARBA00006484"/>
    </source>
</evidence>
<dbReference type="NCBIfam" id="NF009386">
    <property type="entry name" value="PRK12745.1"/>
    <property type="match status" value="1"/>
</dbReference>
<gene>
    <name evidence="3" type="ORF">F4Y42_12255</name>
</gene>
<dbReference type="InterPro" id="IPR036291">
    <property type="entry name" value="NAD(P)-bd_dom_sf"/>
</dbReference>
<dbReference type="GO" id="GO:0016616">
    <property type="term" value="F:oxidoreductase activity, acting on the CH-OH group of donors, NAD or NADP as acceptor"/>
    <property type="evidence" value="ECO:0007669"/>
    <property type="project" value="TreeGrafter"/>
</dbReference>
<dbReference type="InterPro" id="IPR020904">
    <property type="entry name" value="Sc_DH/Rdtase_CS"/>
</dbReference>
<dbReference type="AlphaFoldDB" id="A0A6B0YSX6"/>
<comment type="caution">
    <text evidence="3">The sequence shown here is derived from an EMBL/GenBank/DDBJ whole genome shotgun (WGS) entry which is preliminary data.</text>
</comment>
<dbReference type="Gene3D" id="3.40.50.720">
    <property type="entry name" value="NAD(P)-binding Rossmann-like Domain"/>
    <property type="match status" value="1"/>
</dbReference>
<organism evidence="3">
    <name type="scientific">Caldilineaceae bacterium SB0664_bin_27</name>
    <dbReference type="NCBI Taxonomy" id="2605260"/>
    <lineage>
        <taxon>Bacteria</taxon>
        <taxon>Bacillati</taxon>
        <taxon>Chloroflexota</taxon>
        <taxon>Caldilineae</taxon>
        <taxon>Caldilineales</taxon>
        <taxon>Caldilineaceae</taxon>
    </lineage>
</organism>
<dbReference type="Pfam" id="PF13561">
    <property type="entry name" value="adh_short_C2"/>
    <property type="match status" value="1"/>
</dbReference>
<dbReference type="FunFam" id="3.40.50.720:FF:000084">
    <property type="entry name" value="Short-chain dehydrogenase reductase"/>
    <property type="match status" value="1"/>
</dbReference>
<dbReference type="PRINTS" id="PR00081">
    <property type="entry name" value="GDHRDH"/>
</dbReference>
<dbReference type="SUPFAM" id="SSF51735">
    <property type="entry name" value="NAD(P)-binding Rossmann-fold domains"/>
    <property type="match status" value="1"/>
</dbReference>
<dbReference type="PANTHER" id="PTHR42760">
    <property type="entry name" value="SHORT-CHAIN DEHYDROGENASES/REDUCTASES FAMILY MEMBER"/>
    <property type="match status" value="1"/>
</dbReference>
<dbReference type="PROSITE" id="PS00061">
    <property type="entry name" value="ADH_SHORT"/>
    <property type="match status" value="1"/>
</dbReference>
<evidence type="ECO:0000313" key="3">
    <source>
        <dbReference type="EMBL" id="MXY94206.1"/>
    </source>
</evidence>
<proteinExistence type="inferred from homology"/>
<name>A0A6B0YSX6_9CHLR</name>
<keyword evidence="2" id="KW-0560">Oxidoreductase</keyword>
<dbReference type="PRINTS" id="PR00080">
    <property type="entry name" value="SDRFAMILY"/>
</dbReference>
<evidence type="ECO:0000256" key="2">
    <source>
        <dbReference type="ARBA" id="ARBA00023002"/>
    </source>
</evidence>
<dbReference type="InterPro" id="IPR002347">
    <property type="entry name" value="SDR_fam"/>
</dbReference>
<sequence length="260" mass="27296">MAKVALVTGAGRGIGRGIALALAERGWSLVINYRGNAATASETAGMVREAGGAALVVQADIGSAADRAQLVQAALEQFGRIDLLVNNAGMGPRTRMDILETTEESYDEVMNVNLKGPFFLSQLVARTMLEQLESGPAEAAGAAPQIINIGSISAYTSSPARGEYCISKAGVGMMTLLFADRLAESGINVVEVRPGIVETDMTSTVKEKYDKLIGDGLTPIRRWGQPEDVGKAVAALAEGLFPFSTGAVLDVDGGFHMHRL</sequence>
<dbReference type="PANTHER" id="PTHR42760:SF133">
    <property type="entry name" value="3-OXOACYL-[ACYL-CARRIER-PROTEIN] REDUCTASE"/>
    <property type="match status" value="1"/>
</dbReference>
<accession>A0A6B0YSX6</accession>
<protein>
    <submittedName>
        <fullName evidence="3">3-ketoacyl-ACP reductase</fullName>
    </submittedName>
</protein>
<reference evidence="3" key="1">
    <citation type="submission" date="2019-09" db="EMBL/GenBank/DDBJ databases">
        <title>Characterisation of the sponge microbiome using genome-centric metagenomics.</title>
        <authorList>
            <person name="Engelberts J.P."/>
            <person name="Robbins S.J."/>
            <person name="De Goeij J.M."/>
            <person name="Aranda M."/>
            <person name="Bell S.C."/>
            <person name="Webster N.S."/>
        </authorList>
    </citation>
    <scope>NUCLEOTIDE SEQUENCE</scope>
    <source>
        <strain evidence="3">SB0664_bin_27</strain>
    </source>
</reference>